<dbReference type="InterPro" id="IPR045188">
    <property type="entry name" value="Boi1/Boi2-like"/>
</dbReference>
<dbReference type="GO" id="GO:0005802">
    <property type="term" value="C:trans-Golgi network"/>
    <property type="evidence" value="ECO:0000318"/>
    <property type="project" value="GO_Central"/>
</dbReference>
<dbReference type="AlphaFoldDB" id="A0A9J7LGJ3"/>
<dbReference type="GO" id="GO:0005829">
    <property type="term" value="C:cytosol"/>
    <property type="evidence" value="ECO:0007669"/>
    <property type="project" value="GOC"/>
</dbReference>
<dbReference type="InterPro" id="IPR001849">
    <property type="entry name" value="PH_domain"/>
</dbReference>
<keyword evidence="3" id="KW-1185">Reference proteome</keyword>
<dbReference type="OMA" id="RTENRCT"/>
<dbReference type="PANTHER" id="PTHR22902:SF27">
    <property type="entry name" value="PLECKSTRIN HOMOLOGY DOMAIN-CONTAINING FAMILY A MEMBER 3"/>
    <property type="match status" value="1"/>
</dbReference>
<dbReference type="OrthoDB" id="9992283at2759"/>
<gene>
    <name evidence="4" type="primary">LOC118419443</name>
</gene>
<feature type="domain" description="PH" evidence="2">
    <location>
        <begin position="12"/>
        <end position="109"/>
    </location>
</feature>
<sequence length="312" mass="35455">MSDASLRHVDVCVDMEGWLERTRHLTGPYKRRWFVLAGNLLYQYKTRTVPKDVWCRFRRRSGLSLVGAVITKGGINSLVIQKDKDKIFLRVSSESERKAWFSALKHASGPRYDGSSQFSVPTSPELQNSLSQQYMDSVLLALVASNDELERHNQIYKRREAELQEYLDRKEEGINYEVLERKLKVFDLSAKVVVQSSLNLLKMARKHKKTFEAFVMASGQGGGEDAQNVPDRSTGSVPISPAGSIPSVYVSSYDMFSRRNSSFVWSQETGFVEIFDDKDNKDEDSSSQDEQDEYLDAVSTHHCRTGNLCSIL</sequence>
<accession>A0A9J7LGJ3</accession>
<dbReference type="GO" id="GO:0001881">
    <property type="term" value="P:receptor recycling"/>
    <property type="evidence" value="ECO:0000318"/>
    <property type="project" value="GO_Central"/>
</dbReference>
<reference evidence="3" key="1">
    <citation type="journal article" date="2020" name="Nat. Ecol. Evol.">
        <title>Deeply conserved synteny resolves early events in vertebrate evolution.</title>
        <authorList>
            <person name="Simakov O."/>
            <person name="Marletaz F."/>
            <person name="Yue J.X."/>
            <person name="O'Connell B."/>
            <person name="Jenkins J."/>
            <person name="Brandt A."/>
            <person name="Calef R."/>
            <person name="Tung C.H."/>
            <person name="Huang T.K."/>
            <person name="Schmutz J."/>
            <person name="Satoh N."/>
            <person name="Yu J.K."/>
            <person name="Putnam N.H."/>
            <person name="Green R.E."/>
            <person name="Rokhsar D.S."/>
        </authorList>
    </citation>
    <scope>NUCLEOTIDE SEQUENCE [LARGE SCALE GENOMIC DNA]</scope>
    <source>
        <strain evidence="3">S238N-H82</strain>
    </source>
</reference>
<reference evidence="4" key="2">
    <citation type="submission" date="2025-08" db="UniProtKB">
        <authorList>
            <consortium name="RefSeq"/>
        </authorList>
    </citation>
    <scope>IDENTIFICATION</scope>
    <source>
        <strain evidence="4">S238N-H82</strain>
        <tissue evidence="4">Testes</tissue>
    </source>
</reference>
<dbReference type="GO" id="GO:0005769">
    <property type="term" value="C:early endosome"/>
    <property type="evidence" value="ECO:0000318"/>
    <property type="project" value="GO_Central"/>
</dbReference>
<dbReference type="PROSITE" id="PS50003">
    <property type="entry name" value="PH_DOMAIN"/>
    <property type="match status" value="1"/>
</dbReference>
<dbReference type="SUPFAM" id="SSF50729">
    <property type="entry name" value="PH domain-like"/>
    <property type="match status" value="1"/>
</dbReference>
<dbReference type="GO" id="GO:0042147">
    <property type="term" value="P:retrograde transport, endosome to Golgi"/>
    <property type="evidence" value="ECO:0000318"/>
    <property type="project" value="GO_Central"/>
</dbReference>
<dbReference type="InterPro" id="IPR011993">
    <property type="entry name" value="PH-like_dom_sf"/>
</dbReference>
<dbReference type="GO" id="GO:0007032">
    <property type="term" value="P:endosome organization"/>
    <property type="evidence" value="ECO:0000318"/>
    <property type="project" value="GO_Central"/>
</dbReference>
<proteinExistence type="predicted"/>
<dbReference type="KEGG" id="bfo:118419443"/>
<dbReference type="GO" id="GO:0055037">
    <property type="term" value="C:recycling endosome"/>
    <property type="evidence" value="ECO:0000318"/>
    <property type="project" value="GO_Central"/>
</dbReference>
<dbReference type="Pfam" id="PF00169">
    <property type="entry name" value="PH"/>
    <property type="match status" value="1"/>
</dbReference>
<evidence type="ECO:0000256" key="1">
    <source>
        <dbReference type="ARBA" id="ARBA00022553"/>
    </source>
</evidence>
<evidence type="ECO:0000313" key="4">
    <source>
        <dbReference type="RefSeq" id="XP_035681704.1"/>
    </source>
</evidence>
<dbReference type="SMART" id="SM00233">
    <property type="entry name" value="PH"/>
    <property type="match status" value="1"/>
</dbReference>
<protein>
    <submittedName>
        <fullName evidence="4">Oxysterol-binding protein 1-like isoform X1</fullName>
    </submittedName>
</protein>
<keyword evidence="1" id="KW-0597">Phosphoprotein</keyword>
<evidence type="ECO:0000259" key="2">
    <source>
        <dbReference type="PROSITE" id="PS50003"/>
    </source>
</evidence>
<organism evidence="3 4">
    <name type="scientific">Branchiostoma floridae</name>
    <name type="common">Florida lancelet</name>
    <name type="synonym">Amphioxus</name>
    <dbReference type="NCBI Taxonomy" id="7739"/>
    <lineage>
        <taxon>Eukaryota</taxon>
        <taxon>Metazoa</taxon>
        <taxon>Chordata</taxon>
        <taxon>Cephalochordata</taxon>
        <taxon>Leptocardii</taxon>
        <taxon>Amphioxiformes</taxon>
        <taxon>Branchiostomatidae</taxon>
        <taxon>Branchiostoma</taxon>
    </lineage>
</organism>
<dbReference type="Proteomes" id="UP000001554">
    <property type="component" value="Chromosome 7"/>
</dbReference>
<dbReference type="RefSeq" id="XP_035681704.1">
    <property type="nucleotide sequence ID" value="XM_035825811.1"/>
</dbReference>
<dbReference type="PANTHER" id="PTHR22902">
    <property type="entry name" value="SESQUIPEDALIAN"/>
    <property type="match status" value="1"/>
</dbReference>
<dbReference type="Gene3D" id="2.30.29.30">
    <property type="entry name" value="Pleckstrin-homology domain (PH domain)/Phosphotyrosine-binding domain (PTB)"/>
    <property type="match status" value="1"/>
</dbReference>
<evidence type="ECO:0000313" key="3">
    <source>
        <dbReference type="Proteomes" id="UP000001554"/>
    </source>
</evidence>
<name>A0A9J7LGJ3_BRAFL</name>
<dbReference type="GeneID" id="118419443"/>